<organism evidence="10 11">
    <name type="scientific">Geothrix limicola</name>
    <dbReference type="NCBI Taxonomy" id="2927978"/>
    <lineage>
        <taxon>Bacteria</taxon>
        <taxon>Pseudomonadati</taxon>
        <taxon>Acidobacteriota</taxon>
        <taxon>Holophagae</taxon>
        <taxon>Holophagales</taxon>
        <taxon>Holophagaceae</taxon>
        <taxon>Geothrix</taxon>
    </lineage>
</organism>
<dbReference type="PANTHER" id="PTHR21016">
    <property type="entry name" value="BETA-AMYLOID BINDING PROTEIN-RELATED"/>
    <property type="match status" value="1"/>
</dbReference>
<proteinExistence type="predicted"/>
<evidence type="ECO:0008006" key="12">
    <source>
        <dbReference type="Google" id="ProtNLM"/>
    </source>
</evidence>
<dbReference type="PANTHER" id="PTHR21016:SF7">
    <property type="entry name" value="TM2 DOMAIN-CONTAINING PROTEIN 3"/>
    <property type="match status" value="1"/>
</dbReference>
<keyword evidence="11" id="KW-1185">Reference proteome</keyword>
<protein>
    <recommendedName>
        <fullName evidence="12">TM2 domain-containing protein</fullName>
    </recommendedName>
</protein>
<dbReference type="Proteomes" id="UP001165069">
    <property type="component" value="Unassembled WGS sequence"/>
</dbReference>
<feature type="domain" description="TM2" evidence="8">
    <location>
        <begin position="57"/>
        <end position="105"/>
    </location>
</feature>
<dbReference type="InterPro" id="IPR025640">
    <property type="entry name" value="GYF_2"/>
</dbReference>
<feature type="transmembrane region" description="Helical" evidence="7">
    <location>
        <begin position="60"/>
        <end position="80"/>
    </location>
</feature>
<keyword evidence="6" id="KW-0325">Glycoprotein</keyword>
<evidence type="ECO:0000256" key="4">
    <source>
        <dbReference type="ARBA" id="ARBA00022989"/>
    </source>
</evidence>
<evidence type="ECO:0000259" key="9">
    <source>
        <dbReference type="Pfam" id="PF14237"/>
    </source>
</evidence>
<keyword evidence="2 7" id="KW-0812">Transmembrane</keyword>
<gene>
    <name evidence="10" type="ORF">GETHLI_34550</name>
</gene>
<evidence type="ECO:0000256" key="5">
    <source>
        <dbReference type="ARBA" id="ARBA00023136"/>
    </source>
</evidence>
<reference evidence="10 11" key="1">
    <citation type="journal article" date="2023" name="Antonie Van Leeuwenhoek">
        <title>Mesoterricola silvestris gen. nov., sp. nov., Mesoterricola sediminis sp. nov., Geothrix oryzae sp. nov., Geothrix edaphica sp. nov., Geothrix rubra sp. nov., and Geothrix limicola sp. nov., six novel members of Acidobacteriota isolated from soils.</title>
        <authorList>
            <person name="Itoh H."/>
            <person name="Sugisawa Y."/>
            <person name="Mise K."/>
            <person name="Xu Z."/>
            <person name="Kuniyasu M."/>
            <person name="Ushijima N."/>
            <person name="Kawano K."/>
            <person name="Kobayashi E."/>
            <person name="Shiratori Y."/>
            <person name="Masuda Y."/>
            <person name="Senoo K."/>
        </authorList>
    </citation>
    <scope>NUCLEOTIDE SEQUENCE [LARGE SCALE GENOMIC DNA]</scope>
    <source>
        <strain evidence="10 11">Red804</strain>
    </source>
</reference>
<dbReference type="InterPro" id="IPR007829">
    <property type="entry name" value="TM2"/>
</dbReference>
<feature type="domain" description="GYF" evidence="9">
    <location>
        <begin position="7"/>
        <end position="51"/>
    </location>
</feature>
<evidence type="ECO:0000259" key="8">
    <source>
        <dbReference type="Pfam" id="PF05154"/>
    </source>
</evidence>
<dbReference type="EMBL" id="BSDE01000009">
    <property type="protein sequence ID" value="GLH74953.1"/>
    <property type="molecule type" value="Genomic_DNA"/>
</dbReference>
<evidence type="ECO:0000256" key="2">
    <source>
        <dbReference type="ARBA" id="ARBA00022692"/>
    </source>
</evidence>
<keyword evidence="4 7" id="KW-1133">Transmembrane helix</keyword>
<evidence type="ECO:0000313" key="10">
    <source>
        <dbReference type="EMBL" id="GLH74953.1"/>
    </source>
</evidence>
<evidence type="ECO:0000256" key="1">
    <source>
        <dbReference type="ARBA" id="ARBA00004141"/>
    </source>
</evidence>
<evidence type="ECO:0000256" key="6">
    <source>
        <dbReference type="ARBA" id="ARBA00023180"/>
    </source>
</evidence>
<evidence type="ECO:0000313" key="11">
    <source>
        <dbReference type="Proteomes" id="UP001165069"/>
    </source>
</evidence>
<dbReference type="RefSeq" id="WP_285577821.1">
    <property type="nucleotide sequence ID" value="NZ_BSDE01000009.1"/>
</dbReference>
<dbReference type="Pfam" id="PF05154">
    <property type="entry name" value="TM2"/>
    <property type="match status" value="1"/>
</dbReference>
<dbReference type="Pfam" id="PF14237">
    <property type="entry name" value="GYF_2"/>
    <property type="match status" value="1"/>
</dbReference>
<sequence length="122" mass="13324">MSSDQFFIQQFGTEQGPVPFTDLQLMARSGQIKGSTLLRKEGGQWFPAKELTGVFSEKEWIVALLISFFLGGLGIDRFYLGQTGLGVAKLLTLGGCGVWALIDFILIALNNVKDADGLPLRK</sequence>
<comment type="subcellular location">
    <subcellularLocation>
        <location evidence="1">Membrane</location>
        <topology evidence="1">Multi-pass membrane protein</topology>
    </subcellularLocation>
</comment>
<evidence type="ECO:0000256" key="3">
    <source>
        <dbReference type="ARBA" id="ARBA00022729"/>
    </source>
</evidence>
<dbReference type="InterPro" id="IPR050932">
    <property type="entry name" value="TM2D1-3-like"/>
</dbReference>
<accession>A0ABQ5QLA3</accession>
<feature type="transmembrane region" description="Helical" evidence="7">
    <location>
        <begin position="87"/>
        <end position="109"/>
    </location>
</feature>
<keyword evidence="3" id="KW-0732">Signal</keyword>
<keyword evidence="5 7" id="KW-0472">Membrane</keyword>
<evidence type="ECO:0000256" key="7">
    <source>
        <dbReference type="SAM" id="Phobius"/>
    </source>
</evidence>
<comment type="caution">
    <text evidence="10">The sequence shown here is derived from an EMBL/GenBank/DDBJ whole genome shotgun (WGS) entry which is preliminary data.</text>
</comment>
<name>A0ABQ5QLA3_9BACT</name>